<comment type="caution">
    <text evidence="1">The sequence shown here is derived from an EMBL/GenBank/DDBJ whole genome shotgun (WGS) entry which is preliminary data.</text>
</comment>
<accession>A0A317EFH6</accession>
<dbReference type="Proteomes" id="UP000246077">
    <property type="component" value="Unassembled WGS sequence"/>
</dbReference>
<organism evidence="1 2">
    <name type="scientific">Zavarzinia compransoris</name>
    <dbReference type="NCBI Taxonomy" id="1264899"/>
    <lineage>
        <taxon>Bacteria</taxon>
        <taxon>Pseudomonadati</taxon>
        <taxon>Pseudomonadota</taxon>
        <taxon>Alphaproteobacteria</taxon>
        <taxon>Rhodospirillales</taxon>
        <taxon>Zavarziniaceae</taxon>
        <taxon>Zavarzinia</taxon>
    </lineage>
</organism>
<proteinExistence type="predicted"/>
<dbReference type="EMBL" id="QGLF01000001">
    <property type="protein sequence ID" value="PWR23935.1"/>
    <property type="molecule type" value="Genomic_DNA"/>
</dbReference>
<protein>
    <recommendedName>
        <fullName evidence="3">Hemin receptor</fullName>
    </recommendedName>
</protein>
<keyword evidence="2" id="KW-1185">Reference proteome</keyword>
<evidence type="ECO:0000313" key="1">
    <source>
        <dbReference type="EMBL" id="PWR23935.1"/>
    </source>
</evidence>
<dbReference type="OrthoDB" id="7355898at2"/>
<name>A0A317EFH6_9PROT</name>
<dbReference type="RefSeq" id="WP_109919966.1">
    <property type="nucleotide sequence ID" value="NZ_QGLF01000001.1"/>
</dbReference>
<reference evidence="2" key="1">
    <citation type="submission" date="2018-05" db="EMBL/GenBank/DDBJ databases">
        <title>Zavarzinia sp. HR-AS.</title>
        <authorList>
            <person name="Lee Y."/>
            <person name="Jeon C.O."/>
        </authorList>
    </citation>
    <scope>NUCLEOTIDE SEQUENCE [LARGE SCALE GENOMIC DNA]</scope>
    <source>
        <strain evidence="2">DSM 1231</strain>
    </source>
</reference>
<evidence type="ECO:0008006" key="3">
    <source>
        <dbReference type="Google" id="ProtNLM"/>
    </source>
</evidence>
<gene>
    <name evidence="1" type="ORF">DKG75_05135</name>
</gene>
<dbReference type="AlphaFoldDB" id="A0A317EFH6"/>
<evidence type="ECO:0000313" key="2">
    <source>
        <dbReference type="Proteomes" id="UP000246077"/>
    </source>
</evidence>
<sequence>MNGQIGPHEGRELALLRQGTKPLACFTGLEAEGGAFAFLDEDELAALVAEGLVVTEEAWSEARGPDGAAHRLHHLYVARAGEAWRIPALRMIEAIYGQGPGWRPDLERVIGALLGYGEAEVEAFLRRVGGEG</sequence>